<dbReference type="OrthoDB" id="9789963at2"/>
<keyword evidence="3" id="KW-1185">Reference proteome</keyword>
<evidence type="ECO:0000313" key="3">
    <source>
        <dbReference type="Proteomes" id="UP000317648"/>
    </source>
</evidence>
<dbReference type="GO" id="GO:0018169">
    <property type="term" value="F:ribosomal S6-glutamic acid ligase activity"/>
    <property type="evidence" value="ECO:0007669"/>
    <property type="project" value="TreeGrafter"/>
</dbReference>
<evidence type="ECO:0008006" key="4">
    <source>
        <dbReference type="Google" id="ProtNLM"/>
    </source>
</evidence>
<dbReference type="AlphaFoldDB" id="A0A518DNG1"/>
<dbReference type="PANTHER" id="PTHR21621:SF0">
    <property type="entry name" value="BETA-CITRYLGLUTAMATE SYNTHASE B-RELATED"/>
    <property type="match status" value="1"/>
</dbReference>
<dbReference type="Proteomes" id="UP000317648">
    <property type="component" value="Chromosome"/>
</dbReference>
<evidence type="ECO:0000313" key="2">
    <source>
        <dbReference type="EMBL" id="QDU93372.1"/>
    </source>
</evidence>
<evidence type="ECO:0000256" key="1">
    <source>
        <dbReference type="SAM" id="MobiDB-lite"/>
    </source>
</evidence>
<dbReference type="PANTHER" id="PTHR21621">
    <property type="entry name" value="RIBOSOMAL PROTEIN S6 MODIFICATION PROTEIN"/>
    <property type="match status" value="1"/>
</dbReference>
<accession>A0A518DNG1</accession>
<reference evidence="2 3" key="1">
    <citation type="submission" date="2019-02" db="EMBL/GenBank/DDBJ databases">
        <title>Deep-cultivation of Planctomycetes and their phenomic and genomic characterization uncovers novel biology.</title>
        <authorList>
            <person name="Wiegand S."/>
            <person name="Jogler M."/>
            <person name="Boedeker C."/>
            <person name="Pinto D."/>
            <person name="Vollmers J."/>
            <person name="Rivas-Marin E."/>
            <person name="Kohn T."/>
            <person name="Peeters S.H."/>
            <person name="Heuer A."/>
            <person name="Rast P."/>
            <person name="Oberbeckmann S."/>
            <person name="Bunk B."/>
            <person name="Jeske O."/>
            <person name="Meyerdierks A."/>
            <person name="Storesund J.E."/>
            <person name="Kallscheuer N."/>
            <person name="Luecker S."/>
            <person name="Lage O.M."/>
            <person name="Pohl T."/>
            <person name="Merkel B.J."/>
            <person name="Hornburger P."/>
            <person name="Mueller R.-W."/>
            <person name="Bruemmer F."/>
            <person name="Labrenz M."/>
            <person name="Spormann A.M."/>
            <person name="Op den Camp H."/>
            <person name="Overmann J."/>
            <person name="Amann R."/>
            <person name="Jetten M.S.M."/>
            <person name="Mascher T."/>
            <person name="Medema M.H."/>
            <person name="Devos D.P."/>
            <person name="Kaster A.-K."/>
            <person name="Ovreas L."/>
            <person name="Rohde M."/>
            <person name="Galperin M.Y."/>
            <person name="Jogler C."/>
        </authorList>
    </citation>
    <scope>NUCLEOTIDE SEQUENCE [LARGE SCALE GENOMIC DNA]</scope>
    <source>
        <strain evidence="2 3">Pla85_3_4</strain>
    </source>
</reference>
<dbReference type="SUPFAM" id="SSF56059">
    <property type="entry name" value="Glutathione synthetase ATP-binding domain-like"/>
    <property type="match status" value="1"/>
</dbReference>
<dbReference type="GO" id="GO:0009432">
    <property type="term" value="P:SOS response"/>
    <property type="evidence" value="ECO:0007669"/>
    <property type="project" value="TreeGrafter"/>
</dbReference>
<protein>
    <recommendedName>
        <fullName evidence="4">ATP-grasp domain-containing protein</fullName>
    </recommendedName>
</protein>
<gene>
    <name evidence="2" type="ORF">Pla8534_11520</name>
</gene>
<dbReference type="NCBIfam" id="NF038074">
    <property type="entry name" value="fam_STM4014"/>
    <property type="match status" value="1"/>
</dbReference>
<dbReference type="GO" id="GO:0005737">
    <property type="term" value="C:cytoplasm"/>
    <property type="evidence" value="ECO:0007669"/>
    <property type="project" value="TreeGrafter"/>
</dbReference>
<dbReference type="InterPro" id="IPR047778">
    <property type="entry name" value="STM4014-like"/>
</dbReference>
<organism evidence="2 3">
    <name type="scientific">Lignipirellula cremea</name>
    <dbReference type="NCBI Taxonomy" id="2528010"/>
    <lineage>
        <taxon>Bacteria</taxon>
        <taxon>Pseudomonadati</taxon>
        <taxon>Planctomycetota</taxon>
        <taxon>Planctomycetia</taxon>
        <taxon>Pirellulales</taxon>
        <taxon>Pirellulaceae</taxon>
        <taxon>Lignipirellula</taxon>
    </lineage>
</organism>
<dbReference type="Gene3D" id="3.30.470.20">
    <property type="entry name" value="ATP-grasp fold, B domain"/>
    <property type="match status" value="1"/>
</dbReference>
<feature type="region of interest" description="Disordered" evidence="1">
    <location>
        <begin position="366"/>
        <end position="389"/>
    </location>
</feature>
<name>A0A518DNG1_9BACT</name>
<proteinExistence type="predicted"/>
<dbReference type="KEGG" id="lcre:Pla8534_11520"/>
<dbReference type="EMBL" id="CP036433">
    <property type="protein sequence ID" value="QDU93372.1"/>
    <property type="molecule type" value="Genomic_DNA"/>
</dbReference>
<sequence>MTEGIVVGNPENRRVALFLAAAEAAGCSRPRVLSWQAILDGSASLEEWVTPDTTVRLESPGENFAVERELIARGAALTGRIDPGEVRRTPPDQGRIWLCREWFLGWRRQLQGWANLPVRWMNPPADIVQMFDKPACQQHLAGLGVIVPEQLGRIRDWDDLRRRMRDRGLSRVFVKLASGSSASGVIALRTSSTAVQATTSVEMVAQPAGPPALYNSLRVRTYTSEREVGLLVDTLAAEEIYAERWLPKAGWQGRTFDLRVMVIAGQVRQMVMRTSQTPLTNLHLGNARGDLAAFLQQTPPARLEPAWETCRRVAGAFPRSLYLGVDLLLGPGLGRHAVMEVNAFGDLLPGVEIDGRDSYQDEVAAQLQRGGGQAGTSPATDPSIGWRSR</sequence>
<dbReference type="RefSeq" id="WP_145050125.1">
    <property type="nucleotide sequence ID" value="NZ_CP036433.1"/>
</dbReference>